<name>A0A916U3B4_9SPHI</name>
<feature type="region of interest" description="Disordered" evidence="1">
    <location>
        <begin position="60"/>
        <end position="190"/>
    </location>
</feature>
<keyword evidence="3" id="KW-1185">Reference proteome</keyword>
<dbReference type="AlphaFoldDB" id="A0A916U3B4"/>
<dbReference type="RefSeq" id="WP_188625835.1">
    <property type="nucleotide sequence ID" value="NZ_BMIL01000003.1"/>
</dbReference>
<accession>A0A916U3B4</accession>
<evidence type="ECO:0000313" key="3">
    <source>
        <dbReference type="Proteomes" id="UP000651668"/>
    </source>
</evidence>
<proteinExistence type="predicted"/>
<protein>
    <submittedName>
        <fullName evidence="2">Uncharacterized protein</fullName>
    </submittedName>
</protein>
<organism evidence="2 3">
    <name type="scientific">Pedobacter quisquiliarum</name>
    <dbReference type="NCBI Taxonomy" id="1834438"/>
    <lineage>
        <taxon>Bacteria</taxon>
        <taxon>Pseudomonadati</taxon>
        <taxon>Bacteroidota</taxon>
        <taxon>Sphingobacteriia</taxon>
        <taxon>Sphingobacteriales</taxon>
        <taxon>Sphingobacteriaceae</taxon>
        <taxon>Pedobacter</taxon>
    </lineage>
</organism>
<feature type="compositionally biased region" description="Low complexity" evidence="1">
    <location>
        <begin position="131"/>
        <end position="141"/>
    </location>
</feature>
<evidence type="ECO:0000256" key="1">
    <source>
        <dbReference type="SAM" id="MobiDB-lite"/>
    </source>
</evidence>
<comment type="caution">
    <text evidence="2">The sequence shown here is derived from an EMBL/GenBank/DDBJ whole genome shotgun (WGS) entry which is preliminary data.</text>
</comment>
<evidence type="ECO:0000313" key="2">
    <source>
        <dbReference type="EMBL" id="GGC58978.1"/>
    </source>
</evidence>
<sequence length="190" mass="20491">MKAKKQDNSRKVAKKTEKKALEQSLAAKLFEAVKSLGHDAEQIGEDLILVSKFVAKKISKRVKSGKQEEVKGAKKQAKKASISKPDEASAEALPSVSPEPTPTIDTAAKRKSKAAGTPKRAESVLKKVAAKPKATVTSVKVNVDPFIEQPEDVESTKEEHTPEPVVKPVKSTRSAPKKAKPAADDKKHIN</sequence>
<dbReference type="Proteomes" id="UP000651668">
    <property type="component" value="Unassembled WGS sequence"/>
</dbReference>
<reference evidence="2" key="1">
    <citation type="journal article" date="2014" name="Int. J. Syst. Evol. Microbiol.">
        <title>Complete genome sequence of Corynebacterium casei LMG S-19264T (=DSM 44701T), isolated from a smear-ripened cheese.</title>
        <authorList>
            <consortium name="US DOE Joint Genome Institute (JGI-PGF)"/>
            <person name="Walter F."/>
            <person name="Albersmeier A."/>
            <person name="Kalinowski J."/>
            <person name="Ruckert C."/>
        </authorList>
    </citation>
    <scope>NUCLEOTIDE SEQUENCE</scope>
    <source>
        <strain evidence="2">CGMCC 1.15343</strain>
    </source>
</reference>
<dbReference type="EMBL" id="BMIL01000003">
    <property type="protein sequence ID" value="GGC58978.1"/>
    <property type="molecule type" value="Genomic_DNA"/>
</dbReference>
<feature type="compositionally biased region" description="Basic and acidic residues" evidence="1">
    <location>
        <begin position="181"/>
        <end position="190"/>
    </location>
</feature>
<gene>
    <name evidence="2" type="ORF">GCM10011387_10810</name>
</gene>
<reference evidence="2" key="2">
    <citation type="submission" date="2020-09" db="EMBL/GenBank/DDBJ databases">
        <authorList>
            <person name="Sun Q."/>
            <person name="Zhou Y."/>
        </authorList>
    </citation>
    <scope>NUCLEOTIDE SEQUENCE</scope>
    <source>
        <strain evidence="2">CGMCC 1.15343</strain>
    </source>
</reference>